<dbReference type="OrthoDB" id="4062651at2759"/>
<accession>A0A164NN29</accession>
<dbReference type="InterPro" id="IPR011009">
    <property type="entry name" value="Kinase-like_dom_sf"/>
</dbReference>
<dbReference type="Gene3D" id="1.10.510.10">
    <property type="entry name" value="Transferase(Phosphotransferase) domain 1"/>
    <property type="match status" value="1"/>
</dbReference>
<sequence>IRKELRLWHSLNHMNILSFKGVCFFPLGVRDESLFAMVSPWMRNGTIREYLKNSPEVDRLDMMIGIIDGLAYLHEKNIVHGDLKGANILVTEEGYPVLTDFGVSILMEDDAGFFTESVISSTTNLKGTARFMAPELFHENSDGVNFSTDMWAFGCVTVEVVCGSLPYAESKHDPQVICSILTGKRPHAKGFETSIDPPPFPVTRNKHLEMICDMCWNFDPRGRPTASSLTQQL</sequence>
<dbReference type="PANTHER" id="PTHR44329">
    <property type="entry name" value="SERINE/THREONINE-PROTEIN KINASE TNNI3K-RELATED"/>
    <property type="match status" value="1"/>
</dbReference>
<dbReference type="SMART" id="SM00220">
    <property type="entry name" value="S_TKc"/>
    <property type="match status" value="1"/>
</dbReference>
<name>A0A164NN29_9AGAM</name>
<dbReference type="PROSITE" id="PS50011">
    <property type="entry name" value="PROTEIN_KINASE_DOM"/>
    <property type="match status" value="1"/>
</dbReference>
<evidence type="ECO:0000259" key="1">
    <source>
        <dbReference type="PROSITE" id="PS50011"/>
    </source>
</evidence>
<dbReference type="STRING" id="1314777.A0A164NN29"/>
<feature type="non-terminal residue" evidence="2">
    <location>
        <position position="1"/>
    </location>
</feature>
<dbReference type="PIRSF" id="PIRSF000654">
    <property type="entry name" value="Integrin-linked_kinase"/>
    <property type="match status" value="1"/>
</dbReference>
<feature type="domain" description="Protein kinase" evidence="1">
    <location>
        <begin position="1"/>
        <end position="233"/>
    </location>
</feature>
<dbReference type="GO" id="GO:0005524">
    <property type="term" value="F:ATP binding"/>
    <property type="evidence" value="ECO:0007669"/>
    <property type="project" value="InterPro"/>
</dbReference>
<protein>
    <submittedName>
        <fullName evidence="2">Kinase-like protein</fullName>
    </submittedName>
</protein>
<gene>
    <name evidence="2" type="ORF">SISNIDRAFT_391713</name>
</gene>
<dbReference type="AlphaFoldDB" id="A0A164NN29"/>
<organism evidence="2 3">
    <name type="scientific">Sistotremastrum niveocremeum HHB9708</name>
    <dbReference type="NCBI Taxonomy" id="1314777"/>
    <lineage>
        <taxon>Eukaryota</taxon>
        <taxon>Fungi</taxon>
        <taxon>Dikarya</taxon>
        <taxon>Basidiomycota</taxon>
        <taxon>Agaricomycotina</taxon>
        <taxon>Agaricomycetes</taxon>
        <taxon>Sistotremastrales</taxon>
        <taxon>Sistotremastraceae</taxon>
        <taxon>Sertulicium</taxon>
        <taxon>Sertulicium niveocremeum</taxon>
    </lineage>
</organism>
<proteinExistence type="predicted"/>
<keyword evidence="2" id="KW-0808">Transferase</keyword>
<dbReference type="InterPro" id="IPR008271">
    <property type="entry name" value="Ser/Thr_kinase_AS"/>
</dbReference>
<keyword evidence="3" id="KW-1185">Reference proteome</keyword>
<dbReference type="SUPFAM" id="SSF56112">
    <property type="entry name" value="Protein kinase-like (PK-like)"/>
    <property type="match status" value="1"/>
</dbReference>
<evidence type="ECO:0000313" key="3">
    <source>
        <dbReference type="Proteomes" id="UP000076722"/>
    </source>
</evidence>
<feature type="non-terminal residue" evidence="2">
    <location>
        <position position="233"/>
    </location>
</feature>
<dbReference type="EMBL" id="KV419443">
    <property type="protein sequence ID" value="KZS87864.1"/>
    <property type="molecule type" value="Genomic_DNA"/>
</dbReference>
<dbReference type="InterPro" id="IPR000719">
    <property type="entry name" value="Prot_kinase_dom"/>
</dbReference>
<dbReference type="GO" id="GO:0004674">
    <property type="term" value="F:protein serine/threonine kinase activity"/>
    <property type="evidence" value="ECO:0007669"/>
    <property type="project" value="TreeGrafter"/>
</dbReference>
<dbReference type="Proteomes" id="UP000076722">
    <property type="component" value="Unassembled WGS sequence"/>
</dbReference>
<reference evidence="2 3" key="1">
    <citation type="journal article" date="2016" name="Mol. Biol. Evol.">
        <title>Comparative Genomics of Early-Diverging Mushroom-Forming Fungi Provides Insights into the Origins of Lignocellulose Decay Capabilities.</title>
        <authorList>
            <person name="Nagy L.G."/>
            <person name="Riley R."/>
            <person name="Tritt A."/>
            <person name="Adam C."/>
            <person name="Daum C."/>
            <person name="Floudas D."/>
            <person name="Sun H."/>
            <person name="Yadav J.S."/>
            <person name="Pangilinan J."/>
            <person name="Larsson K.H."/>
            <person name="Matsuura K."/>
            <person name="Barry K."/>
            <person name="Labutti K."/>
            <person name="Kuo R."/>
            <person name="Ohm R.A."/>
            <person name="Bhattacharya S.S."/>
            <person name="Shirouzu T."/>
            <person name="Yoshinaga Y."/>
            <person name="Martin F.M."/>
            <person name="Grigoriev I.V."/>
            <person name="Hibbett D.S."/>
        </authorList>
    </citation>
    <scope>NUCLEOTIDE SEQUENCE [LARGE SCALE GENOMIC DNA]</scope>
    <source>
        <strain evidence="2 3">HHB9708</strain>
    </source>
</reference>
<evidence type="ECO:0000313" key="2">
    <source>
        <dbReference type="EMBL" id="KZS87864.1"/>
    </source>
</evidence>
<dbReference type="PROSITE" id="PS00108">
    <property type="entry name" value="PROTEIN_KINASE_ST"/>
    <property type="match status" value="1"/>
</dbReference>
<keyword evidence="2" id="KW-0418">Kinase</keyword>
<dbReference type="InterPro" id="IPR051681">
    <property type="entry name" value="Ser/Thr_Kinases-Pseudokinases"/>
</dbReference>
<dbReference type="Pfam" id="PF00069">
    <property type="entry name" value="Pkinase"/>
    <property type="match status" value="1"/>
</dbReference>